<protein>
    <recommendedName>
        <fullName evidence="10">Glucanase</fullName>
        <ecNumber evidence="10">3.2.1.-</ecNumber>
    </recommendedName>
</protein>
<keyword evidence="3 10" id="KW-0136">Cellulose degradation</keyword>
<dbReference type="AlphaFoldDB" id="A0A9Q9IGE3"/>
<accession>A0A9Q9IGE3</accession>
<dbReference type="EMBL" id="CP073767">
    <property type="protein sequence ID" value="UWZ52095.1"/>
    <property type="molecule type" value="Genomic_DNA"/>
</dbReference>
<dbReference type="GO" id="GO:0030247">
    <property type="term" value="F:polysaccharide binding"/>
    <property type="evidence" value="ECO:0007669"/>
    <property type="project" value="UniProtKB-UniRule"/>
</dbReference>
<evidence type="ECO:0000256" key="11">
    <source>
        <dbReference type="SAM" id="MobiDB-lite"/>
    </source>
</evidence>
<dbReference type="Pfam" id="PF01341">
    <property type="entry name" value="Glyco_hydro_6"/>
    <property type="match status" value="1"/>
</dbReference>
<sequence>MLRSLRKWQTAVAALAAVTAGTAGLWLAGGGSASAGTISGTFYRDPDSQVVRWLAANPGDSRAALIRDRIGVQPQSRWFTNPNTAATTSGVQSYVGAANAAGQIPVVVAYAIPNRDCGGASAGGTTNLTEYAAWVRAFAAGLGNRTAVVVLEPDSLALQTCLDSAGVAARANALANAVTTIKQANPQAKVYLDAGHSAWNSAGEQANRLVAAGVRNADGFYSNVSNFRTTSDEIAYGRNVLNAIGAGNLHQIIDTSRNGRGPNGSQWCDPSGRGVGVAPTTNTGEATVDAFVWVKLPGEADGCAAAAGQFVPDLAYQLALNGVVSSPPPSSPSASQSQSPSASASPSKSPSSSPSSSPSAPTGTGCSVAYRVDSQWNNGFTATVTITNRGPAAVNGWTLTFTFPGDQRISNAWNATATQSGTSVSVRDGGWNGSIPVGGTASFGFQAGYSGTNAAATGFKLNGTTCS</sequence>
<keyword evidence="6 10" id="KW-0326">Glycosidase</keyword>
<dbReference type="Pfam" id="PF00553">
    <property type="entry name" value="CBM_2"/>
    <property type="match status" value="1"/>
</dbReference>
<organism evidence="13 14">
    <name type="scientific">Dactylosporangium aurantiacum</name>
    <dbReference type="NCBI Taxonomy" id="35754"/>
    <lineage>
        <taxon>Bacteria</taxon>
        <taxon>Bacillati</taxon>
        <taxon>Actinomycetota</taxon>
        <taxon>Actinomycetes</taxon>
        <taxon>Micromonosporales</taxon>
        <taxon>Micromonosporaceae</taxon>
        <taxon>Dactylosporangium</taxon>
    </lineage>
</organism>
<dbReference type="PROSITE" id="PS00561">
    <property type="entry name" value="CBM2_A"/>
    <property type="match status" value="1"/>
</dbReference>
<evidence type="ECO:0000256" key="5">
    <source>
        <dbReference type="ARBA" id="ARBA00023277"/>
    </source>
</evidence>
<dbReference type="PROSITE" id="PS51173">
    <property type="entry name" value="CBM2"/>
    <property type="match status" value="1"/>
</dbReference>
<evidence type="ECO:0000256" key="7">
    <source>
        <dbReference type="ARBA" id="ARBA00023326"/>
    </source>
</evidence>
<feature type="active site" description="Proton donor" evidence="9">
    <location>
        <position position="154"/>
    </location>
</feature>
<evidence type="ECO:0000256" key="9">
    <source>
        <dbReference type="PROSITE-ProRule" id="PRU10057"/>
    </source>
</evidence>
<dbReference type="PANTHER" id="PTHR34876:SF4">
    <property type="entry name" value="1,4-BETA-D-GLUCAN CELLOBIOHYDROLASE C-RELATED"/>
    <property type="match status" value="1"/>
</dbReference>
<feature type="domain" description="CBM2" evidence="12">
    <location>
        <begin position="359"/>
        <end position="467"/>
    </location>
</feature>
<evidence type="ECO:0000313" key="13">
    <source>
        <dbReference type="EMBL" id="UWZ52095.1"/>
    </source>
</evidence>
<dbReference type="OrthoDB" id="309899at2"/>
<dbReference type="EC" id="3.2.1.-" evidence="10"/>
<feature type="active site" evidence="8">
    <location>
        <position position="116"/>
    </location>
</feature>
<proteinExistence type="inferred from homology"/>
<name>A0A9Q9IGE3_9ACTN</name>
<keyword evidence="5 10" id="KW-0119">Carbohydrate metabolism</keyword>
<evidence type="ECO:0000256" key="2">
    <source>
        <dbReference type="ARBA" id="ARBA00022801"/>
    </source>
</evidence>
<gene>
    <name evidence="13" type="ORF">Daura_36150</name>
</gene>
<dbReference type="PRINTS" id="PR00733">
    <property type="entry name" value="GLHYDRLASE6"/>
</dbReference>
<evidence type="ECO:0000256" key="1">
    <source>
        <dbReference type="ARBA" id="ARBA00022729"/>
    </source>
</evidence>
<evidence type="ECO:0000256" key="8">
    <source>
        <dbReference type="PROSITE-ProRule" id="PRU10056"/>
    </source>
</evidence>
<dbReference type="Gene3D" id="3.20.20.40">
    <property type="entry name" value="1, 4-beta cellobiohydrolase"/>
    <property type="match status" value="1"/>
</dbReference>
<dbReference type="InterPro" id="IPR018366">
    <property type="entry name" value="CBM2_CS"/>
</dbReference>
<dbReference type="GO" id="GO:0030245">
    <property type="term" value="P:cellulose catabolic process"/>
    <property type="evidence" value="ECO:0007669"/>
    <property type="project" value="UniProtKB-KW"/>
</dbReference>
<dbReference type="SUPFAM" id="SSF49384">
    <property type="entry name" value="Carbohydrate-binding domain"/>
    <property type="match status" value="1"/>
</dbReference>
<evidence type="ECO:0000313" key="14">
    <source>
        <dbReference type="Proteomes" id="UP001058003"/>
    </source>
</evidence>
<keyword evidence="1" id="KW-0732">Signal</keyword>
<dbReference type="InterPro" id="IPR008965">
    <property type="entry name" value="CBM2/CBM3_carb-bd_dom_sf"/>
</dbReference>
<evidence type="ECO:0000256" key="6">
    <source>
        <dbReference type="ARBA" id="ARBA00023295"/>
    </source>
</evidence>
<dbReference type="GO" id="GO:0004553">
    <property type="term" value="F:hydrolase activity, hydrolyzing O-glycosyl compounds"/>
    <property type="evidence" value="ECO:0007669"/>
    <property type="project" value="InterPro"/>
</dbReference>
<keyword evidence="2 10" id="KW-0378">Hydrolase</keyword>
<evidence type="ECO:0000256" key="4">
    <source>
        <dbReference type="ARBA" id="ARBA00023157"/>
    </source>
</evidence>
<feature type="region of interest" description="Disordered" evidence="11">
    <location>
        <begin position="325"/>
        <end position="366"/>
    </location>
</feature>
<keyword evidence="7 10" id="KW-0624">Polysaccharide degradation</keyword>
<dbReference type="PROSITE" id="PS00656">
    <property type="entry name" value="GLYCOSYL_HYDROL_F6_2"/>
    <property type="match status" value="1"/>
</dbReference>
<dbReference type="KEGG" id="daur:Daura_36150"/>
<keyword evidence="14" id="KW-1185">Reference proteome</keyword>
<dbReference type="SUPFAM" id="SSF51989">
    <property type="entry name" value="Glycosyl hydrolases family 6, cellulases"/>
    <property type="match status" value="1"/>
</dbReference>
<dbReference type="InterPro" id="IPR001919">
    <property type="entry name" value="CBD2"/>
</dbReference>
<dbReference type="PROSITE" id="PS00655">
    <property type="entry name" value="GLYCOSYL_HYDROL_F6_1"/>
    <property type="match status" value="1"/>
</dbReference>
<dbReference type="Gene3D" id="2.60.40.290">
    <property type="match status" value="1"/>
</dbReference>
<dbReference type="PANTHER" id="PTHR34876">
    <property type="match status" value="1"/>
</dbReference>
<evidence type="ECO:0000256" key="3">
    <source>
        <dbReference type="ARBA" id="ARBA00023001"/>
    </source>
</evidence>
<dbReference type="Proteomes" id="UP001058003">
    <property type="component" value="Chromosome"/>
</dbReference>
<evidence type="ECO:0000256" key="10">
    <source>
        <dbReference type="RuleBase" id="RU361186"/>
    </source>
</evidence>
<dbReference type="InterPro" id="IPR016288">
    <property type="entry name" value="Beta_cellobiohydrolase"/>
</dbReference>
<comment type="similarity">
    <text evidence="10">Belongs to the glycosyl hydrolase family 6.</text>
</comment>
<dbReference type="RefSeq" id="WP_033358859.1">
    <property type="nucleotide sequence ID" value="NZ_CP073767.1"/>
</dbReference>
<dbReference type="InterPro" id="IPR012291">
    <property type="entry name" value="CBM2_carb-bd_dom_sf"/>
</dbReference>
<evidence type="ECO:0000259" key="12">
    <source>
        <dbReference type="PROSITE" id="PS51173"/>
    </source>
</evidence>
<reference evidence="13" key="1">
    <citation type="submission" date="2021-04" db="EMBL/GenBank/DDBJ databases">
        <title>Dactylosporangium aurantiacum NRRL B-8018 full assembly.</title>
        <authorList>
            <person name="Hartkoorn R.C."/>
            <person name="Beaudoing E."/>
            <person name="Hot D."/>
        </authorList>
    </citation>
    <scope>NUCLEOTIDE SEQUENCE</scope>
    <source>
        <strain evidence="13">NRRL B-8018</strain>
    </source>
</reference>
<dbReference type="InterPro" id="IPR036434">
    <property type="entry name" value="Beta_cellobiohydrolase_sf"/>
</dbReference>
<feature type="compositionally biased region" description="Low complexity" evidence="11">
    <location>
        <begin position="332"/>
        <end position="361"/>
    </location>
</feature>
<keyword evidence="4" id="KW-1015">Disulfide bond</keyword>
<dbReference type="InterPro" id="IPR001524">
    <property type="entry name" value="Glyco_hydro_6_CS"/>
</dbReference>
<dbReference type="SMART" id="SM00637">
    <property type="entry name" value="CBD_II"/>
    <property type="match status" value="1"/>
</dbReference>